<dbReference type="GO" id="GO:0016740">
    <property type="term" value="F:transferase activity"/>
    <property type="evidence" value="ECO:0007669"/>
    <property type="project" value="UniProtKB-KW"/>
</dbReference>
<keyword evidence="3 5" id="KW-1133">Transmembrane helix</keyword>
<keyword evidence="6" id="KW-0808">Transferase</keyword>
<dbReference type="PANTHER" id="PTHR35371:SF1">
    <property type="entry name" value="BLR7753 PROTEIN"/>
    <property type="match status" value="1"/>
</dbReference>
<keyword evidence="2 5" id="KW-0812">Transmembrane</keyword>
<evidence type="ECO:0000313" key="7">
    <source>
        <dbReference type="Proteomes" id="UP001465668"/>
    </source>
</evidence>
<sequence length="211" mass="23305">MGALLLDLLNNNNWSYWTIVLNLLVALLPRLWVALGPGNYYYYSTGPDGGDTRGILDDLDETDMRQILPIPRRKIERAQNVVRDNFEGLPLLAAAVVALNAAGVPILERNLVPLAYTAARLVYAYAYINQSHYPNFRTFAWCAGMGTLLYMFVSAGQHIATNPAAASYPAISFISADTENPFPFANLNEVLKAAKSKSYYISQHTVTEVGL</sequence>
<organism evidence="6 7">
    <name type="scientific">Seiridium cardinale</name>
    <dbReference type="NCBI Taxonomy" id="138064"/>
    <lineage>
        <taxon>Eukaryota</taxon>
        <taxon>Fungi</taxon>
        <taxon>Dikarya</taxon>
        <taxon>Ascomycota</taxon>
        <taxon>Pezizomycotina</taxon>
        <taxon>Sordariomycetes</taxon>
        <taxon>Xylariomycetidae</taxon>
        <taxon>Amphisphaeriales</taxon>
        <taxon>Sporocadaceae</taxon>
        <taxon>Seiridium</taxon>
    </lineage>
</organism>
<dbReference type="InterPro" id="IPR023352">
    <property type="entry name" value="MAPEG-like_dom_sf"/>
</dbReference>
<evidence type="ECO:0000256" key="4">
    <source>
        <dbReference type="ARBA" id="ARBA00023136"/>
    </source>
</evidence>
<dbReference type="Pfam" id="PF01124">
    <property type="entry name" value="MAPEG"/>
    <property type="match status" value="1"/>
</dbReference>
<dbReference type="PANTHER" id="PTHR35371">
    <property type="entry name" value="INNER MEMBRANE PROTEIN"/>
    <property type="match status" value="1"/>
</dbReference>
<evidence type="ECO:0000313" key="6">
    <source>
        <dbReference type="EMBL" id="KAK9774371.1"/>
    </source>
</evidence>
<protein>
    <submittedName>
        <fullName evidence="6">Glutathione transferase</fullName>
    </submittedName>
</protein>
<gene>
    <name evidence="6" type="ORF">SCAR479_08976</name>
</gene>
<proteinExistence type="predicted"/>
<comment type="subcellular location">
    <subcellularLocation>
        <location evidence="1">Membrane</location>
    </subcellularLocation>
</comment>
<keyword evidence="4 5" id="KW-0472">Membrane</keyword>
<evidence type="ECO:0000256" key="2">
    <source>
        <dbReference type="ARBA" id="ARBA00022692"/>
    </source>
</evidence>
<evidence type="ECO:0000256" key="3">
    <source>
        <dbReference type="ARBA" id="ARBA00022989"/>
    </source>
</evidence>
<keyword evidence="7" id="KW-1185">Reference proteome</keyword>
<dbReference type="Proteomes" id="UP001465668">
    <property type="component" value="Unassembled WGS sequence"/>
</dbReference>
<dbReference type="InterPro" id="IPR001129">
    <property type="entry name" value="Membr-assoc_MAPEG"/>
</dbReference>
<accession>A0ABR2XL74</accession>
<evidence type="ECO:0000256" key="5">
    <source>
        <dbReference type="SAM" id="Phobius"/>
    </source>
</evidence>
<feature type="transmembrane region" description="Helical" evidence="5">
    <location>
        <begin position="14"/>
        <end position="33"/>
    </location>
</feature>
<evidence type="ECO:0000256" key="1">
    <source>
        <dbReference type="ARBA" id="ARBA00004370"/>
    </source>
</evidence>
<dbReference type="Gene3D" id="1.20.120.550">
    <property type="entry name" value="Membrane associated eicosanoid/glutathione metabolism-like domain"/>
    <property type="match status" value="1"/>
</dbReference>
<dbReference type="SUPFAM" id="SSF161084">
    <property type="entry name" value="MAPEG domain-like"/>
    <property type="match status" value="1"/>
</dbReference>
<name>A0ABR2XL74_9PEZI</name>
<reference evidence="6 7" key="1">
    <citation type="submission" date="2024-02" db="EMBL/GenBank/DDBJ databases">
        <title>First draft genome assembly of two strains of Seiridium cardinale.</title>
        <authorList>
            <person name="Emiliani G."/>
            <person name="Scali E."/>
        </authorList>
    </citation>
    <scope>NUCLEOTIDE SEQUENCE [LARGE SCALE GENOMIC DNA]</scope>
    <source>
        <strain evidence="6 7">BM-138-000479</strain>
    </source>
</reference>
<comment type="caution">
    <text evidence="6">The sequence shown here is derived from an EMBL/GenBank/DDBJ whole genome shotgun (WGS) entry which is preliminary data.</text>
</comment>
<dbReference type="EMBL" id="JARVKM010000042">
    <property type="protein sequence ID" value="KAK9774371.1"/>
    <property type="molecule type" value="Genomic_DNA"/>
</dbReference>